<dbReference type="Proteomes" id="UP000290932">
    <property type="component" value="Unassembled WGS sequence"/>
</dbReference>
<comment type="caution">
    <text evidence="1">The sequence shown here is derived from an EMBL/GenBank/DDBJ whole genome shotgun (WGS) entry which is preliminary data.</text>
</comment>
<dbReference type="OrthoDB" id="109217at2157"/>
<gene>
    <name evidence="1" type="ORF">ABH15_07165</name>
</gene>
<organism evidence="1 2">
    <name type="scientific">Methanoculleus taiwanensis</name>
    <dbReference type="NCBI Taxonomy" id="1550565"/>
    <lineage>
        <taxon>Archaea</taxon>
        <taxon>Methanobacteriati</taxon>
        <taxon>Methanobacteriota</taxon>
        <taxon>Stenosarchaea group</taxon>
        <taxon>Methanomicrobia</taxon>
        <taxon>Methanomicrobiales</taxon>
        <taxon>Methanomicrobiaceae</taxon>
        <taxon>Methanoculleus</taxon>
    </lineage>
</organism>
<name>A0A498H0T2_9EURY</name>
<reference evidence="1 2" key="1">
    <citation type="journal article" date="2015" name="Int. J. Syst. Evol. Microbiol.">
        <title>Methanoculleus taiwanensis sp. nov., a methanogen isolated from deep marine sediment at the deformation front area near Taiwan.</title>
        <authorList>
            <person name="Weng C.Y."/>
            <person name="Chen S.C."/>
            <person name="Lai M.C."/>
            <person name="Wu S.Y."/>
            <person name="Lin S."/>
            <person name="Yang T.F."/>
            <person name="Chen P.C."/>
        </authorList>
    </citation>
    <scope>NUCLEOTIDE SEQUENCE [LARGE SCALE GENOMIC DNA]</scope>
    <source>
        <strain evidence="1 2">CYW4</strain>
    </source>
</reference>
<evidence type="ECO:0000313" key="1">
    <source>
        <dbReference type="EMBL" id="RXE55974.1"/>
    </source>
</evidence>
<dbReference type="RefSeq" id="WP_128693690.1">
    <property type="nucleotide sequence ID" value="NZ_LHQS01000002.1"/>
</dbReference>
<sequence length="174" mass="19915">MDEIIEEGYARLIESLKELAGVEEERAAEIKKQEGALLARMAEETAPLVSRIGLSMLNRARKDANGELYDPEFYPEKMILLGKTEPLAYRPDDLNKAVDTQICVLSEDGSFYELMYSSTEIRTDSYKNPLDPATALDLYGYEIMFMLYRAMREYLQKERELVDALGKTLEYLSS</sequence>
<dbReference type="AlphaFoldDB" id="A0A498H0T2"/>
<keyword evidence="2" id="KW-1185">Reference proteome</keyword>
<accession>A0A498H0T2</accession>
<evidence type="ECO:0000313" key="2">
    <source>
        <dbReference type="Proteomes" id="UP000290932"/>
    </source>
</evidence>
<proteinExistence type="predicted"/>
<protein>
    <submittedName>
        <fullName evidence="1">Uncharacterized protein</fullName>
    </submittedName>
</protein>
<dbReference type="EMBL" id="LHQS01000002">
    <property type="protein sequence ID" value="RXE55974.1"/>
    <property type="molecule type" value="Genomic_DNA"/>
</dbReference>